<feature type="domain" description="HAM1-like C-terminal" evidence="2">
    <location>
        <begin position="594"/>
        <end position="755"/>
    </location>
</feature>
<dbReference type="Pfam" id="PF14613">
    <property type="entry name" value="HAM1_C"/>
    <property type="match status" value="1"/>
</dbReference>
<dbReference type="PANTHER" id="PTHR31138">
    <property type="entry name" value="CHROMOSOME 19, WHOLE GENOME SHOTGUN SEQUENCE"/>
    <property type="match status" value="1"/>
</dbReference>
<feature type="compositionally biased region" description="Low complexity" evidence="1">
    <location>
        <begin position="775"/>
        <end position="792"/>
    </location>
</feature>
<reference evidence="4" key="1">
    <citation type="submission" date="2021-01" db="EMBL/GenBank/DDBJ databases">
        <authorList>
            <consortium name="Aspergillus chevalieri M1 genome sequencing consortium"/>
            <person name="Kazuki M."/>
            <person name="Futagami T."/>
        </authorList>
    </citation>
    <scope>NUCLEOTIDE SEQUENCE</scope>
    <source>
        <strain evidence="4">M1</strain>
    </source>
</reference>
<dbReference type="EMBL" id="AP024416">
    <property type="protein sequence ID" value="BCR82903.1"/>
    <property type="molecule type" value="Genomic_DNA"/>
</dbReference>
<evidence type="ECO:0000259" key="2">
    <source>
        <dbReference type="Pfam" id="PF14613"/>
    </source>
</evidence>
<feature type="compositionally biased region" description="Basic and acidic residues" evidence="1">
    <location>
        <begin position="188"/>
        <end position="213"/>
    </location>
</feature>
<dbReference type="RefSeq" id="XP_043131425.1">
    <property type="nucleotide sequence ID" value="XM_043277798.1"/>
</dbReference>
<evidence type="ECO:0000256" key="1">
    <source>
        <dbReference type="SAM" id="MobiDB-lite"/>
    </source>
</evidence>
<dbReference type="InterPro" id="IPR027842">
    <property type="entry name" value="HAM1-like_C"/>
</dbReference>
<dbReference type="Pfam" id="PF19343">
    <property type="entry name" value="HAM1_N"/>
    <property type="match status" value="2"/>
</dbReference>
<dbReference type="AlphaFoldDB" id="A0A7R7VDP8"/>
<sequence>MPSKMVNKPTDSKQKEQSINQKLQLYGIYHGFKHGKLPSNKQCDIALNSALQSKIISSPSKDLSEEGQQLVGDLREVIDQARKLILTKNDGHLLQEFIWEAQRLTDVETKTPNAPVDKEAAKQDGDNAVQGLKTLGTLLITNGEFRKILSDALVIIRDMASDASQTAANKLRPSEEQLSQIDQPAEENTWHEKPDKEQLKAKFKRNKGDRESMLSDPSANADGESEVSKSTRRSTKERAREYADKGKEYLSEKVPKERREQAIWRLKKMVMEVQGHADYQRAIETLLNLAEKYARHSQDLSKQGTGTVKDVRGNDGVRTVETNLRVLLERFANSTSLDDFFDSLETVYRDAEKDPELKGWFKNVNTFIRKCLQEQGYVMEEDCNRDWNHLYDHGRYLLRDRYKSHTTRILDEVKFFGEQYNEDSQNKAFGDAMNKLFLDLGRNSEGKMAFKKHLLKDIGNVILPGIFEHVRYVPIPRIEVSDPMADVVVENLVVESDNLMPNVLEFGSDNYFRWGRKQISSKRDNKIMISASGIQADLTDVSYYIKKKKGFPSITDKGVMDILLGGEGFGFKIAASIANKEDREHIVKVDKVSVDIHHMDIKLRKSKHKVLFKTFKPLLFKIVRPTLEKVLEQKIRESFISADNFARDVHNEAKKSEELARKNDPEDKTSIYARYMDVCRQKLSDKRKKAQEEAAKRDTKVQTTATLRDSQFPEIKLPGSVTTKATEYAELAEKGERWESPVFSLGNASESTDVPKPAPITRKPHRAGSVNGSETAAAAGTAGAANGAANGADGVTKADGYPSRGFSDEINQAFGTEGGNVGAGANGAAKNVADGTTVPGAPAAFNPQTA</sequence>
<evidence type="ECO:0000313" key="4">
    <source>
        <dbReference type="EMBL" id="BCR82903.1"/>
    </source>
</evidence>
<name>A0A7R7VDP8_ASPCH</name>
<evidence type="ECO:0000259" key="3">
    <source>
        <dbReference type="Pfam" id="PF19343"/>
    </source>
</evidence>
<reference evidence="4" key="2">
    <citation type="submission" date="2021-02" db="EMBL/GenBank/DDBJ databases">
        <title>Aspergillus chevalieri M1 genome sequence.</title>
        <authorList>
            <person name="Kadooka C."/>
            <person name="Mori K."/>
            <person name="Futagami T."/>
        </authorList>
    </citation>
    <scope>NUCLEOTIDE SEQUENCE</scope>
    <source>
        <strain evidence="4">M1</strain>
    </source>
</reference>
<dbReference type="GeneID" id="66977262"/>
<dbReference type="InterPro" id="IPR017943">
    <property type="entry name" value="Bactericidal_perm-incr_a/b_dom"/>
</dbReference>
<accession>A0A7R7VDP8</accession>
<dbReference type="GO" id="GO:0008289">
    <property type="term" value="F:lipid binding"/>
    <property type="evidence" value="ECO:0007669"/>
    <property type="project" value="InterPro"/>
</dbReference>
<feature type="domain" description="HAM1-like N-terminal" evidence="3">
    <location>
        <begin position="224"/>
        <end position="582"/>
    </location>
</feature>
<feature type="region of interest" description="Disordered" evidence="1">
    <location>
        <begin position="745"/>
        <end position="850"/>
    </location>
</feature>
<feature type="compositionally biased region" description="Basic and acidic residues" evidence="1">
    <location>
        <begin position="226"/>
        <end position="244"/>
    </location>
</feature>
<dbReference type="SUPFAM" id="SSF55394">
    <property type="entry name" value="Bactericidal permeability-increasing protein, BPI"/>
    <property type="match status" value="1"/>
</dbReference>
<dbReference type="PANTHER" id="PTHR31138:SF1">
    <property type="entry name" value="PDZ DOMAIN-CONTAINING PROTEIN"/>
    <property type="match status" value="1"/>
</dbReference>
<evidence type="ECO:0000313" key="5">
    <source>
        <dbReference type="Proteomes" id="UP000637239"/>
    </source>
</evidence>
<dbReference type="KEGG" id="ache:ACHE_10305S"/>
<dbReference type="Proteomes" id="UP000637239">
    <property type="component" value="Chromosome 1"/>
</dbReference>
<protein>
    <submittedName>
        <fullName evidence="4">Uncharacterized protein</fullName>
    </submittedName>
</protein>
<feature type="compositionally biased region" description="Gly residues" evidence="1">
    <location>
        <begin position="816"/>
        <end position="825"/>
    </location>
</feature>
<dbReference type="InterPro" id="IPR045967">
    <property type="entry name" value="HAM1-like_N"/>
</dbReference>
<feature type="region of interest" description="Disordered" evidence="1">
    <location>
        <begin position="166"/>
        <end position="244"/>
    </location>
</feature>
<feature type="domain" description="HAM1-like N-terminal" evidence="3">
    <location>
        <begin position="2"/>
        <end position="209"/>
    </location>
</feature>
<organism evidence="4 5">
    <name type="scientific">Aspergillus chevalieri</name>
    <name type="common">Eurotium chevalieri</name>
    <dbReference type="NCBI Taxonomy" id="182096"/>
    <lineage>
        <taxon>Eukaryota</taxon>
        <taxon>Fungi</taxon>
        <taxon>Dikarya</taxon>
        <taxon>Ascomycota</taxon>
        <taxon>Pezizomycotina</taxon>
        <taxon>Eurotiomycetes</taxon>
        <taxon>Eurotiomycetidae</taxon>
        <taxon>Eurotiales</taxon>
        <taxon>Aspergillaceae</taxon>
        <taxon>Aspergillus</taxon>
        <taxon>Aspergillus subgen. Aspergillus</taxon>
    </lineage>
</organism>
<keyword evidence="5" id="KW-1185">Reference proteome</keyword>
<proteinExistence type="predicted"/>
<dbReference type="Gene3D" id="3.15.10.10">
    <property type="entry name" value="Bactericidal permeability-increasing protein, domain 1"/>
    <property type="match status" value="1"/>
</dbReference>
<gene>
    <name evidence="4" type="ORF">ACHE_10305S</name>
</gene>